<name>A0AAW2SLW6_SESRA</name>
<dbReference type="EMBL" id="JACGWJ010000010">
    <property type="protein sequence ID" value="KAL0392718.1"/>
    <property type="molecule type" value="Genomic_DNA"/>
</dbReference>
<organism evidence="1">
    <name type="scientific">Sesamum radiatum</name>
    <name type="common">Black benniseed</name>
    <dbReference type="NCBI Taxonomy" id="300843"/>
    <lineage>
        <taxon>Eukaryota</taxon>
        <taxon>Viridiplantae</taxon>
        <taxon>Streptophyta</taxon>
        <taxon>Embryophyta</taxon>
        <taxon>Tracheophyta</taxon>
        <taxon>Spermatophyta</taxon>
        <taxon>Magnoliopsida</taxon>
        <taxon>eudicotyledons</taxon>
        <taxon>Gunneridae</taxon>
        <taxon>Pentapetalae</taxon>
        <taxon>asterids</taxon>
        <taxon>lamiids</taxon>
        <taxon>Lamiales</taxon>
        <taxon>Pedaliaceae</taxon>
        <taxon>Sesamum</taxon>
    </lineage>
</organism>
<reference evidence="1" key="2">
    <citation type="journal article" date="2024" name="Plant">
        <title>Genomic evolution and insights into agronomic trait innovations of Sesamum species.</title>
        <authorList>
            <person name="Miao H."/>
            <person name="Wang L."/>
            <person name="Qu L."/>
            <person name="Liu H."/>
            <person name="Sun Y."/>
            <person name="Le M."/>
            <person name="Wang Q."/>
            <person name="Wei S."/>
            <person name="Zheng Y."/>
            <person name="Lin W."/>
            <person name="Duan Y."/>
            <person name="Cao H."/>
            <person name="Xiong S."/>
            <person name="Wang X."/>
            <person name="Wei L."/>
            <person name="Li C."/>
            <person name="Ma Q."/>
            <person name="Ju M."/>
            <person name="Zhao R."/>
            <person name="Li G."/>
            <person name="Mu C."/>
            <person name="Tian Q."/>
            <person name="Mei H."/>
            <person name="Zhang T."/>
            <person name="Gao T."/>
            <person name="Zhang H."/>
        </authorList>
    </citation>
    <scope>NUCLEOTIDE SEQUENCE</scope>
    <source>
        <strain evidence="1">G02</strain>
    </source>
</reference>
<comment type="caution">
    <text evidence="1">The sequence shown here is derived from an EMBL/GenBank/DDBJ whole genome shotgun (WGS) entry which is preliminary data.</text>
</comment>
<gene>
    <name evidence="1" type="ORF">Sradi_2494600</name>
</gene>
<protein>
    <submittedName>
        <fullName evidence="1">Uncharacterized protein</fullName>
    </submittedName>
</protein>
<reference evidence="1" key="1">
    <citation type="submission" date="2020-06" db="EMBL/GenBank/DDBJ databases">
        <authorList>
            <person name="Li T."/>
            <person name="Hu X."/>
            <person name="Zhang T."/>
            <person name="Song X."/>
            <person name="Zhang H."/>
            <person name="Dai N."/>
            <person name="Sheng W."/>
            <person name="Hou X."/>
            <person name="Wei L."/>
        </authorList>
    </citation>
    <scope>NUCLEOTIDE SEQUENCE</scope>
    <source>
        <strain evidence="1">G02</strain>
        <tissue evidence="1">Leaf</tissue>
    </source>
</reference>
<dbReference type="AlphaFoldDB" id="A0AAW2SLW6"/>
<accession>A0AAW2SLW6</accession>
<sequence>MQQVLRAHAEHRNAEVERECSLLSRDVSAGPEIVGETYGGLASWGRSLRDTKSCVPRASANMGILDRRANGARGVAQGCIQMSC</sequence>
<proteinExistence type="predicted"/>
<evidence type="ECO:0000313" key="1">
    <source>
        <dbReference type="EMBL" id="KAL0392718.1"/>
    </source>
</evidence>